<dbReference type="AlphaFoldDB" id="A0AA39EYG2"/>
<name>A0AA39EYG2_MICHY</name>
<feature type="region of interest" description="Disordered" evidence="1">
    <location>
        <begin position="1"/>
        <end position="43"/>
    </location>
</feature>
<feature type="non-terminal residue" evidence="2">
    <location>
        <position position="1"/>
    </location>
</feature>
<reference evidence="2" key="1">
    <citation type="journal article" date="2023" name="bioRxiv">
        <title>Scaffold-level genome assemblies of two parasitoid biocontrol wasps reveal the parthenogenesis mechanism and an associated novel virus.</title>
        <authorList>
            <person name="Inwood S."/>
            <person name="Skelly J."/>
            <person name="Guhlin J."/>
            <person name="Harrop T."/>
            <person name="Goldson S."/>
            <person name="Dearden P."/>
        </authorList>
    </citation>
    <scope>NUCLEOTIDE SEQUENCE</scope>
    <source>
        <strain evidence="2">Lincoln</strain>
        <tissue evidence="2">Whole body</tissue>
    </source>
</reference>
<comment type="caution">
    <text evidence="2">The sequence shown here is derived from an EMBL/GenBank/DDBJ whole genome shotgun (WGS) entry which is preliminary data.</text>
</comment>
<evidence type="ECO:0000256" key="1">
    <source>
        <dbReference type="SAM" id="MobiDB-lite"/>
    </source>
</evidence>
<evidence type="ECO:0000313" key="2">
    <source>
        <dbReference type="EMBL" id="KAK0158025.1"/>
    </source>
</evidence>
<organism evidence="2 3">
    <name type="scientific">Microctonus hyperodae</name>
    <name type="common">Parasitoid wasp</name>
    <dbReference type="NCBI Taxonomy" id="165561"/>
    <lineage>
        <taxon>Eukaryota</taxon>
        <taxon>Metazoa</taxon>
        <taxon>Ecdysozoa</taxon>
        <taxon>Arthropoda</taxon>
        <taxon>Hexapoda</taxon>
        <taxon>Insecta</taxon>
        <taxon>Pterygota</taxon>
        <taxon>Neoptera</taxon>
        <taxon>Endopterygota</taxon>
        <taxon>Hymenoptera</taxon>
        <taxon>Apocrita</taxon>
        <taxon>Ichneumonoidea</taxon>
        <taxon>Braconidae</taxon>
        <taxon>Euphorinae</taxon>
        <taxon>Microctonus</taxon>
    </lineage>
</organism>
<sequence>VHSKIFNNSDIDNSVQVHNDRSDESLSLPEVQSNSTDSKSVKSVVSYHESPIKSSSNLSFQQSDDILEDVSNRTSREKLRHWALDNINILTLNVVTQLLIVLRKGHEDLPKTAQQLLGTKHCQPMKTSIGTSSRNVQSVLCELENFDQVNDVALDSMHLLYLGAMKNLLEKLFVVKKHPARLKSDKIKILKTIMESVSSDIP</sequence>
<keyword evidence="3" id="KW-1185">Reference proteome</keyword>
<reference evidence="2" key="2">
    <citation type="submission" date="2023-03" db="EMBL/GenBank/DDBJ databases">
        <authorList>
            <person name="Inwood S.N."/>
            <person name="Skelly J.G."/>
            <person name="Guhlin J."/>
            <person name="Harrop T.W.R."/>
            <person name="Goldson S.G."/>
            <person name="Dearden P.K."/>
        </authorList>
    </citation>
    <scope>NUCLEOTIDE SEQUENCE</scope>
    <source>
        <strain evidence="2">Lincoln</strain>
        <tissue evidence="2">Whole body</tissue>
    </source>
</reference>
<gene>
    <name evidence="2" type="ORF">PV327_011264</name>
</gene>
<accession>A0AA39EYG2</accession>
<dbReference type="EMBL" id="JAQQBR010002091">
    <property type="protein sequence ID" value="KAK0158025.1"/>
    <property type="molecule type" value="Genomic_DNA"/>
</dbReference>
<dbReference type="Proteomes" id="UP001168972">
    <property type="component" value="Unassembled WGS sequence"/>
</dbReference>
<evidence type="ECO:0000313" key="3">
    <source>
        <dbReference type="Proteomes" id="UP001168972"/>
    </source>
</evidence>
<protein>
    <submittedName>
        <fullName evidence="2">Uncharacterized protein</fullName>
    </submittedName>
</protein>
<feature type="compositionally biased region" description="Polar residues" evidence="1">
    <location>
        <begin position="1"/>
        <end position="17"/>
    </location>
</feature>
<proteinExistence type="predicted"/>
<feature type="non-terminal residue" evidence="2">
    <location>
        <position position="202"/>
    </location>
</feature>